<dbReference type="STRING" id="637679.GCA_001550055_02513"/>
<dbReference type="Pfam" id="PF00990">
    <property type="entry name" value="GGDEF"/>
    <property type="match status" value="1"/>
</dbReference>
<evidence type="ECO:0000256" key="2">
    <source>
        <dbReference type="ARBA" id="ARBA00034247"/>
    </source>
</evidence>
<dbReference type="OrthoDB" id="9812260at2"/>
<evidence type="ECO:0000259" key="5">
    <source>
        <dbReference type="PROSITE" id="PS50887"/>
    </source>
</evidence>
<proteinExistence type="predicted"/>
<sequence length="300" mass="33101">MDHKILIIDDLEIMRTMLSGIAKEFGEVVTAATGKDGLIAALEHKPTLILLDVVLPDIDGFKVCEALKKDYRTQHIPVVLVTGMEKDEDAESRGLTIGAADYILKPIKVPVVRARIQTQLTLAEKSKALEEANKELTHLAMTDALTGCFNRRYFMNAADMELSRMKRHGYPVVVAMIDVDHFKRINDQYGHEVGDEVLSVVAKCCDETVRYEDTLGRLGGEEFAVLLPVADAEGAYGVLERLRQTVSDLTFPNVPDLRVTVSIGIAELTGEDMSIDAGIKRADEAMYKAKKAGRNKVEIA</sequence>
<keyword evidence="3" id="KW-0597">Phosphoprotein</keyword>
<dbReference type="InterPro" id="IPR029787">
    <property type="entry name" value="Nucleotide_cyclase"/>
</dbReference>
<gene>
    <name evidence="6" type="ORF">SAMN04488071_0798</name>
</gene>
<feature type="domain" description="Response regulatory" evidence="4">
    <location>
        <begin position="4"/>
        <end position="120"/>
    </location>
</feature>
<keyword evidence="7" id="KW-1185">Reference proteome</keyword>
<dbReference type="PANTHER" id="PTHR45138:SF9">
    <property type="entry name" value="DIGUANYLATE CYCLASE DGCM-RELATED"/>
    <property type="match status" value="1"/>
</dbReference>
<dbReference type="NCBIfam" id="TIGR00254">
    <property type="entry name" value="GGDEF"/>
    <property type="match status" value="1"/>
</dbReference>
<evidence type="ECO:0000256" key="1">
    <source>
        <dbReference type="ARBA" id="ARBA00012528"/>
    </source>
</evidence>
<dbReference type="Pfam" id="PF00072">
    <property type="entry name" value="Response_reg"/>
    <property type="match status" value="1"/>
</dbReference>
<protein>
    <recommendedName>
        <fullName evidence="1">diguanylate cyclase</fullName>
        <ecNumber evidence="1">2.7.7.65</ecNumber>
    </recommendedName>
</protein>
<dbReference type="PANTHER" id="PTHR45138">
    <property type="entry name" value="REGULATORY COMPONENTS OF SENSORY TRANSDUCTION SYSTEM"/>
    <property type="match status" value="1"/>
</dbReference>
<dbReference type="Proteomes" id="UP000183685">
    <property type="component" value="Unassembled WGS sequence"/>
</dbReference>
<dbReference type="InterPro" id="IPR011006">
    <property type="entry name" value="CheY-like_superfamily"/>
</dbReference>
<dbReference type="PROSITE" id="PS50887">
    <property type="entry name" value="GGDEF"/>
    <property type="match status" value="1"/>
</dbReference>
<dbReference type="GO" id="GO:0000160">
    <property type="term" value="P:phosphorelay signal transduction system"/>
    <property type="evidence" value="ECO:0007669"/>
    <property type="project" value="InterPro"/>
</dbReference>
<dbReference type="FunFam" id="3.30.70.270:FF:000001">
    <property type="entry name" value="Diguanylate cyclase domain protein"/>
    <property type="match status" value="1"/>
</dbReference>
<dbReference type="EC" id="2.7.7.65" evidence="1"/>
<organism evidence="6 7">
    <name type="scientific">Kordiimonas lacus</name>
    <dbReference type="NCBI Taxonomy" id="637679"/>
    <lineage>
        <taxon>Bacteria</taxon>
        <taxon>Pseudomonadati</taxon>
        <taxon>Pseudomonadota</taxon>
        <taxon>Alphaproteobacteria</taxon>
        <taxon>Kordiimonadales</taxon>
        <taxon>Kordiimonadaceae</taxon>
        <taxon>Kordiimonas</taxon>
    </lineage>
</organism>
<dbReference type="InterPro" id="IPR000160">
    <property type="entry name" value="GGDEF_dom"/>
</dbReference>
<dbReference type="SMART" id="SM00267">
    <property type="entry name" value="GGDEF"/>
    <property type="match status" value="1"/>
</dbReference>
<dbReference type="Gene3D" id="3.30.70.270">
    <property type="match status" value="1"/>
</dbReference>
<feature type="modified residue" description="4-aspartylphosphate" evidence="3">
    <location>
        <position position="52"/>
    </location>
</feature>
<feature type="domain" description="GGDEF" evidence="5">
    <location>
        <begin position="170"/>
        <end position="300"/>
    </location>
</feature>
<dbReference type="InterPro" id="IPR043128">
    <property type="entry name" value="Rev_trsase/Diguanyl_cyclase"/>
</dbReference>
<dbReference type="InterPro" id="IPR001789">
    <property type="entry name" value="Sig_transdc_resp-reg_receiver"/>
</dbReference>
<accession>A0A1G6VNF9</accession>
<dbReference type="CDD" id="cd01949">
    <property type="entry name" value="GGDEF"/>
    <property type="match status" value="1"/>
</dbReference>
<dbReference type="Gene3D" id="3.40.50.2300">
    <property type="match status" value="1"/>
</dbReference>
<dbReference type="SMART" id="SM00448">
    <property type="entry name" value="REC"/>
    <property type="match status" value="1"/>
</dbReference>
<evidence type="ECO:0000313" key="6">
    <source>
        <dbReference type="EMBL" id="SDD55064.1"/>
    </source>
</evidence>
<dbReference type="AlphaFoldDB" id="A0A1G6VNF9"/>
<dbReference type="RefSeq" id="WP_074519301.1">
    <property type="nucleotide sequence ID" value="NZ_FNAK01000002.1"/>
</dbReference>
<evidence type="ECO:0000313" key="7">
    <source>
        <dbReference type="Proteomes" id="UP000183685"/>
    </source>
</evidence>
<dbReference type="SUPFAM" id="SSF55073">
    <property type="entry name" value="Nucleotide cyclase"/>
    <property type="match status" value="1"/>
</dbReference>
<dbReference type="PROSITE" id="PS50110">
    <property type="entry name" value="RESPONSE_REGULATORY"/>
    <property type="match status" value="1"/>
</dbReference>
<name>A0A1G6VNF9_9PROT</name>
<comment type="catalytic activity">
    <reaction evidence="2">
        <text>2 GTP = 3',3'-c-di-GMP + 2 diphosphate</text>
        <dbReference type="Rhea" id="RHEA:24898"/>
        <dbReference type="ChEBI" id="CHEBI:33019"/>
        <dbReference type="ChEBI" id="CHEBI:37565"/>
        <dbReference type="ChEBI" id="CHEBI:58805"/>
        <dbReference type="EC" id="2.7.7.65"/>
    </reaction>
</comment>
<dbReference type="GO" id="GO:0052621">
    <property type="term" value="F:diguanylate cyclase activity"/>
    <property type="evidence" value="ECO:0007669"/>
    <property type="project" value="UniProtKB-EC"/>
</dbReference>
<dbReference type="InterPro" id="IPR050469">
    <property type="entry name" value="Diguanylate_Cyclase"/>
</dbReference>
<evidence type="ECO:0000259" key="4">
    <source>
        <dbReference type="PROSITE" id="PS50110"/>
    </source>
</evidence>
<dbReference type="SUPFAM" id="SSF52172">
    <property type="entry name" value="CheY-like"/>
    <property type="match status" value="1"/>
</dbReference>
<dbReference type="EMBL" id="FNAK01000002">
    <property type="protein sequence ID" value="SDD55064.1"/>
    <property type="molecule type" value="Genomic_DNA"/>
</dbReference>
<evidence type="ECO:0000256" key="3">
    <source>
        <dbReference type="PROSITE-ProRule" id="PRU00169"/>
    </source>
</evidence>
<reference evidence="6 7" key="1">
    <citation type="submission" date="2016-10" db="EMBL/GenBank/DDBJ databases">
        <authorList>
            <person name="de Groot N.N."/>
        </authorList>
    </citation>
    <scope>NUCLEOTIDE SEQUENCE [LARGE SCALE GENOMIC DNA]</scope>
    <source>
        <strain evidence="6 7">CGMCC 1.9109</strain>
    </source>
</reference>